<dbReference type="InterPro" id="IPR043128">
    <property type="entry name" value="Rev_trsase/Diguanyl_cyclase"/>
</dbReference>
<dbReference type="InterPro" id="IPR002156">
    <property type="entry name" value="RNaseH_domain"/>
</dbReference>
<feature type="compositionally biased region" description="Basic and acidic residues" evidence="1">
    <location>
        <begin position="170"/>
        <end position="187"/>
    </location>
</feature>
<dbReference type="PANTHER" id="PTHR48475:SF2">
    <property type="entry name" value="RIBONUCLEASE H"/>
    <property type="match status" value="1"/>
</dbReference>
<dbReference type="Gene3D" id="3.30.70.270">
    <property type="match status" value="1"/>
</dbReference>
<comment type="caution">
    <text evidence="3">The sequence shown here is derived from an EMBL/GenBank/DDBJ whole genome shotgun (WGS) entry which is preliminary data.</text>
</comment>
<feature type="domain" description="RNase H type-1" evidence="2">
    <location>
        <begin position="190"/>
        <end position="319"/>
    </location>
</feature>
<dbReference type="Pfam" id="PF13456">
    <property type="entry name" value="RVT_3"/>
    <property type="match status" value="1"/>
</dbReference>
<dbReference type="EMBL" id="BQNB010014312">
    <property type="protein sequence ID" value="GJT26659.1"/>
    <property type="molecule type" value="Genomic_DNA"/>
</dbReference>
<dbReference type="InterPro" id="IPR036397">
    <property type="entry name" value="RNaseH_sf"/>
</dbReference>
<dbReference type="SUPFAM" id="SSF53098">
    <property type="entry name" value="Ribonuclease H-like"/>
    <property type="match status" value="1"/>
</dbReference>
<evidence type="ECO:0000313" key="3">
    <source>
        <dbReference type="EMBL" id="GJT26659.1"/>
    </source>
</evidence>
<feature type="region of interest" description="Disordered" evidence="1">
    <location>
        <begin position="168"/>
        <end position="193"/>
    </location>
</feature>
<reference evidence="3" key="2">
    <citation type="submission" date="2022-01" db="EMBL/GenBank/DDBJ databases">
        <authorList>
            <person name="Yamashiro T."/>
            <person name="Shiraishi A."/>
            <person name="Satake H."/>
            <person name="Nakayama K."/>
        </authorList>
    </citation>
    <scope>NUCLEOTIDE SEQUENCE</scope>
</reference>
<dbReference type="GO" id="GO:0003964">
    <property type="term" value="F:RNA-directed DNA polymerase activity"/>
    <property type="evidence" value="ECO:0007669"/>
    <property type="project" value="UniProtKB-KW"/>
</dbReference>
<protein>
    <submittedName>
        <fullName evidence="3">Reverse transcriptase domain-containing protein</fullName>
    </submittedName>
</protein>
<keyword evidence="4" id="KW-1185">Reference proteome</keyword>
<evidence type="ECO:0000256" key="1">
    <source>
        <dbReference type="SAM" id="MobiDB-lite"/>
    </source>
</evidence>
<keyword evidence="3" id="KW-0695">RNA-directed DNA polymerase</keyword>
<dbReference type="CDD" id="cd09279">
    <property type="entry name" value="RNase_HI_like"/>
    <property type="match status" value="1"/>
</dbReference>
<name>A0ABQ5CIX8_9ASTR</name>
<dbReference type="InterPro" id="IPR043502">
    <property type="entry name" value="DNA/RNA_pol_sf"/>
</dbReference>
<dbReference type="Proteomes" id="UP001151760">
    <property type="component" value="Unassembled WGS sequence"/>
</dbReference>
<proteinExistence type="predicted"/>
<dbReference type="PANTHER" id="PTHR48475">
    <property type="entry name" value="RIBONUCLEASE H"/>
    <property type="match status" value="1"/>
</dbReference>
<dbReference type="InterPro" id="IPR012337">
    <property type="entry name" value="RNaseH-like_sf"/>
</dbReference>
<dbReference type="Gene3D" id="3.30.420.10">
    <property type="entry name" value="Ribonuclease H-like superfamily/Ribonuclease H"/>
    <property type="match status" value="1"/>
</dbReference>
<reference evidence="3" key="1">
    <citation type="journal article" date="2022" name="Int. J. Mol. Sci.">
        <title>Draft Genome of Tanacetum Coccineum: Genomic Comparison of Closely Related Tanacetum-Family Plants.</title>
        <authorList>
            <person name="Yamashiro T."/>
            <person name="Shiraishi A."/>
            <person name="Nakayama K."/>
            <person name="Satake H."/>
        </authorList>
    </citation>
    <scope>NUCLEOTIDE SEQUENCE</scope>
</reference>
<accession>A0ABQ5CIX8</accession>
<evidence type="ECO:0000259" key="2">
    <source>
        <dbReference type="PROSITE" id="PS50879"/>
    </source>
</evidence>
<organism evidence="3 4">
    <name type="scientific">Tanacetum coccineum</name>
    <dbReference type="NCBI Taxonomy" id="301880"/>
    <lineage>
        <taxon>Eukaryota</taxon>
        <taxon>Viridiplantae</taxon>
        <taxon>Streptophyta</taxon>
        <taxon>Embryophyta</taxon>
        <taxon>Tracheophyta</taxon>
        <taxon>Spermatophyta</taxon>
        <taxon>Magnoliopsida</taxon>
        <taxon>eudicotyledons</taxon>
        <taxon>Gunneridae</taxon>
        <taxon>Pentapetalae</taxon>
        <taxon>asterids</taxon>
        <taxon>campanulids</taxon>
        <taxon>Asterales</taxon>
        <taxon>Asteraceae</taxon>
        <taxon>Asteroideae</taxon>
        <taxon>Anthemideae</taxon>
        <taxon>Anthemidinae</taxon>
        <taxon>Tanacetum</taxon>
    </lineage>
</organism>
<keyword evidence="3" id="KW-0808">Transferase</keyword>
<dbReference type="PROSITE" id="PS50879">
    <property type="entry name" value="RNASE_H_1"/>
    <property type="match status" value="1"/>
</dbReference>
<dbReference type="SUPFAM" id="SSF56672">
    <property type="entry name" value="DNA/RNA polymerases"/>
    <property type="match status" value="1"/>
</dbReference>
<keyword evidence="3" id="KW-0548">Nucleotidyltransferase</keyword>
<evidence type="ECO:0000313" key="4">
    <source>
        <dbReference type="Proteomes" id="UP001151760"/>
    </source>
</evidence>
<gene>
    <name evidence="3" type="ORF">Tco_0906934</name>
</gene>
<sequence length="393" mass="44964">MEVNADDMVIKSDSEEEMLADIEETLGRLRAINLKLNPRKCSFRVEEGIYFDHLITKQGIRADPSKIPLEKCREGPPFHENPEKLHEWKDGSVDNRSKRSLPKNERMLRVTANNGYTNQRTKVHGVGKAHTCPRVRRKELPRYFQAHPIQVLSDMPIKQIIADFLVETSPTEREEEKNGEAKRKEPEPEPENTWKLFTDEASRSDGSGAGLMLVNLEGKEYTYALRFEFKTTNSEAEYDALIAGLRIAKEMQIKELAIFVDSQLVANKVKRLFESKQQTIKQYLEKTMGLLSSFPSYSIEHIKRDQNKKADALSKLASKTFLKLAKEVLVEVIQTKSAKGKETAHQSSTIQDDQREAISKVIHVTMVEVRRTNAGQEHHKRSARRVLWDALGP</sequence>